<evidence type="ECO:0000313" key="1">
    <source>
        <dbReference type="EMBL" id="WOB77428.1"/>
    </source>
</evidence>
<protein>
    <submittedName>
        <fullName evidence="1">Uncharacterized protein</fullName>
    </submittedName>
</protein>
<organism evidence="1 2">
    <name type="scientific">Brevundimonas nasdae</name>
    <dbReference type="NCBI Taxonomy" id="172043"/>
    <lineage>
        <taxon>Bacteria</taxon>
        <taxon>Pseudomonadati</taxon>
        <taxon>Pseudomonadota</taxon>
        <taxon>Alphaproteobacteria</taxon>
        <taxon>Caulobacterales</taxon>
        <taxon>Caulobacteraceae</taxon>
        <taxon>Brevundimonas</taxon>
    </lineage>
</organism>
<sequence>MLIATFLAALFASQAEPPRACRDDNWRDRCAAEDRARVENLLSIASIEEEARSESEVYRARYVDGYGRDMPVIAFVRRPGQDPTVEVSGTNGRKLTAPVGPESWNAIVAGSRFADRVLAPLPSEPNAAGSPPSMPSICLHAWVVSVEMANSQIARHKTEPVRRAIQSGCDGELTVDYAFDLAKRAVEALAPCQLLDEKKQRNSVTILETCLGLEGDRFAAATLWNRQSEGRPRYGLDPKDPGVWRAYLGTNGSPTLDWQGEVTTTDRGRDNRVAEAIVARLDQTPMSFRPTKFRGLSRIRAEIEGVVEAEGGRIAPYRQTWVWDPNLSEWMLERWTVAPFSVTD</sequence>
<accession>A0ACD4VIS9</accession>
<proteinExistence type="predicted"/>
<dbReference type="Proteomes" id="UP001302493">
    <property type="component" value="Chromosome"/>
</dbReference>
<dbReference type="EMBL" id="CP119180">
    <property type="protein sequence ID" value="WOB77428.1"/>
    <property type="molecule type" value="Genomic_DNA"/>
</dbReference>
<name>A0ACD4VIS9_9CAUL</name>
<reference evidence="1" key="1">
    <citation type="submission" date="2023-03" db="EMBL/GenBank/DDBJ databases">
        <title>Genome sequence of Brevundimonas nasdae SJTX8.</title>
        <authorList>
            <person name="Liang R."/>
        </authorList>
    </citation>
    <scope>NUCLEOTIDE SEQUENCE</scope>
    <source>
        <strain evidence="1">X8</strain>
    </source>
</reference>
<keyword evidence="2" id="KW-1185">Reference proteome</keyword>
<evidence type="ECO:0000313" key="2">
    <source>
        <dbReference type="Proteomes" id="UP001302493"/>
    </source>
</evidence>
<gene>
    <name evidence="1" type="ORF">PZA08_08720</name>
</gene>